<dbReference type="EMBL" id="MNLB01000004">
    <property type="protein sequence ID" value="PAC73449.1"/>
    <property type="molecule type" value="Genomic_DNA"/>
</dbReference>
<feature type="transmembrane region" description="Helical" evidence="5">
    <location>
        <begin position="339"/>
        <end position="355"/>
    </location>
</feature>
<dbReference type="RefSeq" id="WP_004221360.1">
    <property type="nucleotide sequence ID" value="NZ_AP031419.1"/>
</dbReference>
<evidence type="ECO:0000256" key="4">
    <source>
        <dbReference type="ARBA" id="ARBA00023136"/>
    </source>
</evidence>
<keyword evidence="10" id="KW-1185">Reference proteome</keyword>
<keyword evidence="2 5" id="KW-0812">Transmembrane</keyword>
<keyword evidence="3 5" id="KW-1133">Transmembrane helix</keyword>
<evidence type="ECO:0000313" key="10">
    <source>
        <dbReference type="Proteomes" id="UP000494211"/>
    </source>
</evidence>
<sequence length="458" mass="49015">MAATSATEIPKSPYSVLFSIPGTKAFCASGALARLPMSMMSLGIILALNHLYDNWTIAGVMSAAYVLSTAAVTPLYARLFDRFGQRKVGSVVLVVQIIAMLGFAFAALVRVPIPLLFALAVVMGLTQFSFGALVRTRWTYVLDRTGNGSLLNTAYALESAIDEIVFIFGPILAAFLAASVHPVSQLFVPTIACAIGGTVFFALRDTQPPVVREITVVSASSDDADVRLAVDGNTGNNGGANSVQQDKQQDKLTVAQLKSNDNRKKRNVLTYAGVIPLLMVFIVFNMSFTAFDTSMTAVMKALHLDSLLGVQLAMLAVGSCIGALVFGTRELKGSRWRHMITFLAIITVGFFIIHMCQGNLIMMGVFEILTGLTVSSVFASGNLVMKETVPEESLTEGLAWVSTAGTIGASFGSMTTGIMLDHFSPDISLMLPWIFVLASIPFALIGWAVTRRSVSLHS</sequence>
<reference evidence="8 10" key="2">
    <citation type="submission" date="2019-10" db="EMBL/GenBank/DDBJ databases">
        <authorList>
            <consortium name="Melissa Lawson"/>
            <person name="O'neill I."/>
        </authorList>
    </citation>
    <scope>NUCLEOTIDE SEQUENCE [LARGE SCALE GENOMIC DNA]</scope>
    <source>
        <strain evidence="8">LH_658</strain>
    </source>
</reference>
<comment type="caution">
    <text evidence="7">The sequence shown here is derived from an EMBL/GenBank/DDBJ whole genome shotgun (WGS) entry which is preliminary data.</text>
</comment>
<evidence type="ECO:0000313" key="7">
    <source>
        <dbReference type="EMBL" id="PAC73449.1"/>
    </source>
</evidence>
<dbReference type="SUPFAM" id="SSF103473">
    <property type="entry name" value="MFS general substrate transporter"/>
    <property type="match status" value="1"/>
</dbReference>
<feature type="transmembrane region" description="Helical" evidence="5">
    <location>
        <begin position="268"/>
        <end position="288"/>
    </location>
</feature>
<dbReference type="EMBL" id="CABWJV010000004">
    <property type="protein sequence ID" value="VWQ23235.1"/>
    <property type="molecule type" value="Genomic_DNA"/>
</dbReference>
<evidence type="ECO:0000259" key="6">
    <source>
        <dbReference type="PROSITE" id="PS50850"/>
    </source>
</evidence>
<dbReference type="PROSITE" id="PS50850">
    <property type="entry name" value="MFS"/>
    <property type="match status" value="1"/>
</dbReference>
<evidence type="ECO:0000256" key="1">
    <source>
        <dbReference type="ARBA" id="ARBA00004651"/>
    </source>
</evidence>
<dbReference type="Proteomes" id="UP000216789">
    <property type="component" value="Unassembled WGS sequence"/>
</dbReference>
<feature type="transmembrane region" description="Helical" evidence="5">
    <location>
        <begin position="361"/>
        <end position="385"/>
    </location>
</feature>
<gene>
    <name evidence="8" type="ORF">BIFLH658_01514</name>
    <name evidence="7" type="ORF">BPS1E_0839</name>
</gene>
<reference evidence="7 9" key="1">
    <citation type="journal article" date="2017" name="ISME J.">
        <title>Unveiling bifidobacterial biogeography across the mammalian branch of the tree of life.</title>
        <authorList>
            <person name="Milani C."/>
            <person name="Mangifesta M."/>
            <person name="Mancabelli L."/>
            <person name="Lugli G.A."/>
            <person name="James K."/>
            <person name="Duranti S."/>
            <person name="Turroni F."/>
            <person name="Ferrario C."/>
            <person name="Ossiprandi M.C."/>
            <person name="van Sinderen D."/>
            <person name="Ventura M."/>
        </authorList>
    </citation>
    <scope>NUCLEOTIDE SEQUENCE [LARGE SCALE GENOMIC DNA]</scope>
    <source>
        <strain evidence="7 9">1E</strain>
    </source>
</reference>
<evidence type="ECO:0000256" key="3">
    <source>
        <dbReference type="ARBA" id="ARBA00022989"/>
    </source>
</evidence>
<evidence type="ECO:0000256" key="2">
    <source>
        <dbReference type="ARBA" id="ARBA00022692"/>
    </source>
</evidence>
<feature type="transmembrane region" description="Helical" evidence="5">
    <location>
        <begin position="55"/>
        <end position="76"/>
    </location>
</feature>
<keyword evidence="4 5" id="KW-0472">Membrane</keyword>
<dbReference type="GO" id="GO:0022857">
    <property type="term" value="F:transmembrane transporter activity"/>
    <property type="evidence" value="ECO:0007669"/>
    <property type="project" value="InterPro"/>
</dbReference>
<dbReference type="Gene3D" id="1.20.1250.20">
    <property type="entry name" value="MFS general substrate transporter like domains"/>
    <property type="match status" value="1"/>
</dbReference>
<dbReference type="OrthoDB" id="9180256at2"/>
<feature type="transmembrane region" description="Helical" evidence="5">
    <location>
        <begin position="186"/>
        <end position="203"/>
    </location>
</feature>
<feature type="domain" description="Major facilitator superfamily (MFS) profile" evidence="6">
    <location>
        <begin position="273"/>
        <end position="458"/>
    </location>
</feature>
<feature type="transmembrane region" description="Helical" evidence="5">
    <location>
        <begin position="430"/>
        <end position="449"/>
    </location>
</feature>
<feature type="transmembrane region" description="Helical" evidence="5">
    <location>
        <begin position="155"/>
        <end position="180"/>
    </location>
</feature>
<evidence type="ECO:0000313" key="9">
    <source>
        <dbReference type="Proteomes" id="UP000216789"/>
    </source>
</evidence>
<protein>
    <submittedName>
        <fullName evidence="7">MFS transporter</fullName>
    </submittedName>
    <submittedName>
        <fullName evidence="8">Major Facilitator Superfamily protein</fullName>
    </submittedName>
</protein>
<dbReference type="PANTHER" id="PTHR23542">
    <property type="match status" value="1"/>
</dbReference>
<feature type="transmembrane region" description="Helical" evidence="5">
    <location>
        <begin position="397"/>
        <end position="418"/>
    </location>
</feature>
<evidence type="ECO:0000256" key="5">
    <source>
        <dbReference type="SAM" id="Phobius"/>
    </source>
</evidence>
<name>A0A174C870_BIFPS</name>
<dbReference type="GO" id="GO:0005886">
    <property type="term" value="C:plasma membrane"/>
    <property type="evidence" value="ECO:0007669"/>
    <property type="project" value="UniProtKB-SubCell"/>
</dbReference>
<comment type="subcellular location">
    <subcellularLocation>
        <location evidence="1">Cell membrane</location>
        <topology evidence="1">Multi-pass membrane protein</topology>
    </subcellularLocation>
</comment>
<dbReference type="STRING" id="28026.GCA_000940535_01716"/>
<organism evidence="7 9">
    <name type="scientific">Bifidobacterium pseudocatenulatum</name>
    <dbReference type="NCBI Taxonomy" id="28026"/>
    <lineage>
        <taxon>Bacteria</taxon>
        <taxon>Bacillati</taxon>
        <taxon>Actinomycetota</taxon>
        <taxon>Actinomycetes</taxon>
        <taxon>Bifidobacteriales</taxon>
        <taxon>Bifidobacteriaceae</taxon>
        <taxon>Bifidobacterium</taxon>
    </lineage>
</organism>
<dbReference type="InterPro" id="IPR036259">
    <property type="entry name" value="MFS_trans_sf"/>
</dbReference>
<dbReference type="Pfam" id="PF07690">
    <property type="entry name" value="MFS_1"/>
    <property type="match status" value="1"/>
</dbReference>
<feature type="transmembrane region" description="Helical" evidence="5">
    <location>
        <begin position="88"/>
        <end position="109"/>
    </location>
</feature>
<evidence type="ECO:0000313" key="8">
    <source>
        <dbReference type="EMBL" id="VWQ23235.1"/>
    </source>
</evidence>
<feature type="transmembrane region" description="Helical" evidence="5">
    <location>
        <begin position="308"/>
        <end position="327"/>
    </location>
</feature>
<dbReference type="AlphaFoldDB" id="A0A174C870"/>
<proteinExistence type="predicted"/>
<feature type="transmembrane region" description="Helical" evidence="5">
    <location>
        <begin position="115"/>
        <end position="134"/>
    </location>
</feature>
<dbReference type="GeneID" id="45599920"/>
<dbReference type="InterPro" id="IPR011701">
    <property type="entry name" value="MFS"/>
</dbReference>
<dbReference type="InterPro" id="IPR020846">
    <property type="entry name" value="MFS_dom"/>
</dbReference>
<dbReference type="PANTHER" id="PTHR23542:SF1">
    <property type="entry name" value="MAJOR FACILITATOR SUPERFAMILY (MFS) PROFILE DOMAIN-CONTAINING PROTEIN"/>
    <property type="match status" value="1"/>
</dbReference>
<dbReference type="Proteomes" id="UP000494211">
    <property type="component" value="Unassembled WGS sequence"/>
</dbReference>
<accession>A0A174C870</accession>